<evidence type="ECO:0000256" key="1">
    <source>
        <dbReference type="SAM" id="MobiDB-lite"/>
    </source>
</evidence>
<accession>W9QYX0</accession>
<keyword evidence="4" id="KW-1185">Reference proteome</keyword>
<evidence type="ECO:0000313" key="3">
    <source>
        <dbReference type="EMBL" id="EXB44869.1"/>
    </source>
</evidence>
<feature type="chain" id="PRO_5004927957" evidence="2">
    <location>
        <begin position="26"/>
        <end position="123"/>
    </location>
</feature>
<reference evidence="4" key="1">
    <citation type="submission" date="2013-01" db="EMBL/GenBank/DDBJ databases">
        <title>Draft Genome Sequence of a Mulberry Tree, Morus notabilis C.K. Schneid.</title>
        <authorList>
            <person name="He N."/>
            <person name="Zhao S."/>
        </authorList>
    </citation>
    <scope>NUCLEOTIDE SEQUENCE</scope>
</reference>
<proteinExistence type="predicted"/>
<sequence length="123" mass="14018">MKISPELVLLTALQWWWQCVVGCLGKNGWWTESSNSNDGDTNTTYEEQGYIPPRAFAPPQREAVYKGVSNRELGRHDLNGRYSPLEKHAHDEDFSSHELSTCHDRYGSASEEVVICHDYDMNG</sequence>
<evidence type="ECO:0000313" key="4">
    <source>
        <dbReference type="Proteomes" id="UP000030645"/>
    </source>
</evidence>
<feature type="signal peptide" evidence="2">
    <location>
        <begin position="1"/>
        <end position="25"/>
    </location>
</feature>
<evidence type="ECO:0000256" key="2">
    <source>
        <dbReference type="SAM" id="SignalP"/>
    </source>
</evidence>
<protein>
    <submittedName>
        <fullName evidence="3">Uncharacterized protein</fullName>
    </submittedName>
</protein>
<dbReference type="AlphaFoldDB" id="W9QYX0"/>
<feature type="region of interest" description="Disordered" evidence="1">
    <location>
        <begin position="32"/>
        <end position="56"/>
    </location>
</feature>
<dbReference type="Proteomes" id="UP000030645">
    <property type="component" value="Unassembled WGS sequence"/>
</dbReference>
<feature type="compositionally biased region" description="Polar residues" evidence="1">
    <location>
        <begin position="32"/>
        <end position="46"/>
    </location>
</feature>
<name>W9QYX0_9ROSA</name>
<keyword evidence="2" id="KW-0732">Signal</keyword>
<gene>
    <name evidence="3" type="ORF">L484_026451</name>
</gene>
<dbReference type="EMBL" id="KE343883">
    <property type="protein sequence ID" value="EXB44869.1"/>
    <property type="molecule type" value="Genomic_DNA"/>
</dbReference>
<organism evidence="3 4">
    <name type="scientific">Morus notabilis</name>
    <dbReference type="NCBI Taxonomy" id="981085"/>
    <lineage>
        <taxon>Eukaryota</taxon>
        <taxon>Viridiplantae</taxon>
        <taxon>Streptophyta</taxon>
        <taxon>Embryophyta</taxon>
        <taxon>Tracheophyta</taxon>
        <taxon>Spermatophyta</taxon>
        <taxon>Magnoliopsida</taxon>
        <taxon>eudicotyledons</taxon>
        <taxon>Gunneridae</taxon>
        <taxon>Pentapetalae</taxon>
        <taxon>rosids</taxon>
        <taxon>fabids</taxon>
        <taxon>Rosales</taxon>
        <taxon>Moraceae</taxon>
        <taxon>Moreae</taxon>
        <taxon>Morus</taxon>
    </lineage>
</organism>